<dbReference type="Proteomes" id="UP000077748">
    <property type="component" value="Chromosome"/>
</dbReference>
<dbReference type="GO" id="GO:0015774">
    <property type="term" value="P:polysaccharide transport"/>
    <property type="evidence" value="ECO:0007669"/>
    <property type="project" value="InterPro"/>
</dbReference>
<dbReference type="Pfam" id="PF05159">
    <property type="entry name" value="Capsule_synth"/>
    <property type="match status" value="3"/>
</dbReference>
<protein>
    <submittedName>
        <fullName evidence="1">Capsular biosynthesis protein</fullName>
    </submittedName>
</protein>
<sequence length="673" mass="75323">MDEVSPRTRLLVLSKGAQRVSTLPALLSDHELVHGGARAVNGADCLLAWGRKPSAFKAMSLATDAELPVLTVEDGFLRSVGLGADEPPLSLVVDDLGIYFDAGQPSRLEVLINQPLDQEQTARAVALQQLWQGERVSKYNAARILSPELPDDCVLVADQTLGDASLQGAGPLAFAEMLEAALAEYPQSTVLLKVHPDVLAGHKQGHFDLARLSGRPRIRLLAEDIHPADLLPRLRAVYVMTSQLGFDALMWNVPVHTWGMPFYAGWGLTRDRLPAPFRRRPVSLPQLVHACLVRYSRYIDPQTGERCEVETLLRWLGLQRRHRSVLPERVQVLGFSRWKEPLAAHFFNGSEIAFVPPQEAADPALPVVAWGCKHDDEVSAHPHPVHRVEDGFLRSVGLGAGKARPLSWVIDDMGIYYDATRPSRLEHLLANHEFDEALLARAQALREAICHLGVTKYNLSGERWRRPDGKRPVILVTGQVEADASIRYGANRIRSNLALLKAVRERNPQAWVLYKPHPEVLAGTRARGDDEAQVAHWCDEVLERASFGQLLEQVDEVHVLTSQSGFEALMRNVPVTTYGQPFYAGWGLTRDLDLTEDVRHRRQRRLSLDELVAATLLLYPTYVSRITNRFTTAEQALHELQNWHSLPEQGRESKWQEAIRRLSSFLGMALLRN</sequence>
<evidence type="ECO:0000313" key="1">
    <source>
        <dbReference type="EMBL" id="ANI16870.1"/>
    </source>
</evidence>
<evidence type="ECO:0000313" key="2">
    <source>
        <dbReference type="Proteomes" id="UP000077748"/>
    </source>
</evidence>
<dbReference type="CDD" id="cd16440">
    <property type="entry name" value="beta_Kdo_transferase_KpsC_1"/>
    <property type="match status" value="1"/>
</dbReference>
<dbReference type="EMBL" id="CP015878">
    <property type="protein sequence ID" value="ANI16870.1"/>
    <property type="molecule type" value="Genomic_DNA"/>
</dbReference>
<dbReference type="RefSeq" id="WP_064584099.1">
    <property type="nucleotide sequence ID" value="NZ_CP015878.1"/>
</dbReference>
<proteinExistence type="predicted"/>
<gene>
    <name evidence="1" type="ORF">A9C11_24120</name>
</gene>
<dbReference type="InterPro" id="IPR007833">
    <property type="entry name" value="Capsule_polysaccharide_synth"/>
</dbReference>
<organism evidence="1 2">
    <name type="scientific">Pseudomonas citronellolis</name>
    <dbReference type="NCBI Taxonomy" id="53408"/>
    <lineage>
        <taxon>Bacteria</taxon>
        <taxon>Pseudomonadati</taxon>
        <taxon>Pseudomonadota</taxon>
        <taxon>Gammaproteobacteria</taxon>
        <taxon>Pseudomonadales</taxon>
        <taxon>Pseudomonadaceae</taxon>
        <taxon>Pseudomonas</taxon>
    </lineage>
</organism>
<dbReference type="CDD" id="cd16439">
    <property type="entry name" value="beta_Kdo_transferase_KpsC_2"/>
    <property type="match status" value="1"/>
</dbReference>
<dbReference type="GO" id="GO:0000271">
    <property type="term" value="P:polysaccharide biosynthetic process"/>
    <property type="evidence" value="ECO:0007669"/>
    <property type="project" value="InterPro"/>
</dbReference>
<name>A0A1A9KIB1_9PSED</name>
<reference evidence="1 2" key="1">
    <citation type="submission" date="2016-05" db="EMBL/GenBank/DDBJ databases">
        <title>Genome Sequence of Pseudomonas citronellolis Strain SJTE-3, an Estrogens and Persistent Organic Pollutants degradation strain.</title>
        <authorList>
            <person name="Liang R."/>
        </authorList>
    </citation>
    <scope>NUCLEOTIDE SEQUENCE [LARGE SCALE GENOMIC DNA]</scope>
    <source>
        <strain evidence="1 2">SJTE-3</strain>
    </source>
</reference>
<accession>A0A1A9KIB1</accession>
<dbReference type="AlphaFoldDB" id="A0A1A9KIB1"/>